<reference evidence="3" key="1">
    <citation type="submission" date="2022-11" db="EMBL/GenBank/DDBJ databases">
        <title>Minimal conservation of predation-associated metabolite biosynthetic gene clusters underscores biosynthetic potential of Myxococcota including descriptions for ten novel species: Archangium lansinium sp. nov., Myxococcus landrumus sp. nov., Nannocystis bai.</title>
        <authorList>
            <person name="Ahearne A."/>
            <person name="Stevens C."/>
            <person name="Phillips K."/>
        </authorList>
    </citation>
    <scope>NUCLEOTIDE SEQUENCE</scope>
    <source>
        <strain evidence="3">Na p29</strain>
    </source>
</reference>
<dbReference type="RefSeq" id="WP_267773489.1">
    <property type="nucleotide sequence ID" value="NZ_JAPNKE010000002.1"/>
</dbReference>
<comment type="caution">
    <text evidence="3">The sequence shown here is derived from an EMBL/GenBank/DDBJ whole genome shotgun (WGS) entry which is preliminary data.</text>
</comment>
<dbReference type="EMBL" id="JAPNKE010000002">
    <property type="protein sequence ID" value="MCY1010513.1"/>
    <property type="molecule type" value="Genomic_DNA"/>
</dbReference>
<feature type="domain" description="DNA binding HTH" evidence="2">
    <location>
        <begin position="64"/>
        <end position="102"/>
    </location>
</feature>
<dbReference type="AlphaFoldDB" id="A0A9X3J1Y0"/>
<accession>A0A9X3J1Y0</accession>
<dbReference type="Pfam" id="PF02954">
    <property type="entry name" value="HTH_8"/>
    <property type="match status" value="1"/>
</dbReference>
<dbReference type="Proteomes" id="UP001150924">
    <property type="component" value="Unassembled WGS sequence"/>
</dbReference>
<organism evidence="3 4">
    <name type="scientific">Nannocystis pusilla</name>
    <dbReference type="NCBI Taxonomy" id="889268"/>
    <lineage>
        <taxon>Bacteria</taxon>
        <taxon>Pseudomonadati</taxon>
        <taxon>Myxococcota</taxon>
        <taxon>Polyangia</taxon>
        <taxon>Nannocystales</taxon>
        <taxon>Nannocystaceae</taxon>
        <taxon>Nannocystis</taxon>
    </lineage>
</organism>
<protein>
    <recommendedName>
        <fullName evidence="2">DNA binding HTH domain-containing protein</fullName>
    </recommendedName>
</protein>
<sequence length="149" mass="16473">MAPCLQPCDDVGLVTSPGRKRRGESDPPCGWAAAPSRSAIDLRENKRLQYKGVMPQIILENYNLEAAERRLCVDALESAGNIVGAAQLLGITRHSMKRRIVKLRIDWPRPSERHAVAPSTLRQHSESRGSSQRCGSHARWLQLTAGVPD</sequence>
<dbReference type="SUPFAM" id="SSF46689">
    <property type="entry name" value="Homeodomain-like"/>
    <property type="match status" value="1"/>
</dbReference>
<name>A0A9X3J1Y0_9BACT</name>
<evidence type="ECO:0000313" key="3">
    <source>
        <dbReference type="EMBL" id="MCY1010513.1"/>
    </source>
</evidence>
<proteinExistence type="predicted"/>
<evidence type="ECO:0000313" key="4">
    <source>
        <dbReference type="Proteomes" id="UP001150924"/>
    </source>
</evidence>
<dbReference type="GO" id="GO:0043565">
    <property type="term" value="F:sequence-specific DNA binding"/>
    <property type="evidence" value="ECO:0007669"/>
    <property type="project" value="InterPro"/>
</dbReference>
<keyword evidence="4" id="KW-1185">Reference proteome</keyword>
<evidence type="ECO:0000256" key="1">
    <source>
        <dbReference type="SAM" id="MobiDB-lite"/>
    </source>
</evidence>
<evidence type="ECO:0000259" key="2">
    <source>
        <dbReference type="Pfam" id="PF02954"/>
    </source>
</evidence>
<dbReference type="InterPro" id="IPR002197">
    <property type="entry name" value="HTH_Fis"/>
</dbReference>
<dbReference type="Gene3D" id="1.10.10.60">
    <property type="entry name" value="Homeodomain-like"/>
    <property type="match status" value="1"/>
</dbReference>
<dbReference type="InterPro" id="IPR009057">
    <property type="entry name" value="Homeodomain-like_sf"/>
</dbReference>
<feature type="region of interest" description="Disordered" evidence="1">
    <location>
        <begin position="113"/>
        <end position="136"/>
    </location>
</feature>
<gene>
    <name evidence="3" type="ORF">OV079_34110</name>
</gene>